<feature type="domain" description="O-methyltransferase C-terminal" evidence="4">
    <location>
        <begin position="1"/>
        <end position="138"/>
    </location>
</feature>
<dbReference type="EMBL" id="BNJJ01000010">
    <property type="protein sequence ID" value="GHO85908.1"/>
    <property type="molecule type" value="Genomic_DNA"/>
</dbReference>
<keyword evidence="1" id="KW-0489">Methyltransferase</keyword>
<keyword evidence="2" id="KW-0808">Transferase</keyword>
<comment type="caution">
    <text evidence="5">The sequence shown here is derived from an EMBL/GenBank/DDBJ whole genome shotgun (WGS) entry which is preliminary data.</text>
</comment>
<proteinExistence type="predicted"/>
<evidence type="ECO:0000256" key="2">
    <source>
        <dbReference type="ARBA" id="ARBA00022679"/>
    </source>
</evidence>
<evidence type="ECO:0000259" key="4">
    <source>
        <dbReference type="Pfam" id="PF00891"/>
    </source>
</evidence>
<dbReference type="InterPro" id="IPR001077">
    <property type="entry name" value="COMT_C"/>
</dbReference>
<dbReference type="SUPFAM" id="SSF53335">
    <property type="entry name" value="S-adenosyl-L-methionine-dependent methyltransferases"/>
    <property type="match status" value="1"/>
</dbReference>
<gene>
    <name evidence="5" type="ORF">KSZ_39140</name>
</gene>
<evidence type="ECO:0000313" key="5">
    <source>
        <dbReference type="EMBL" id="GHO85908.1"/>
    </source>
</evidence>
<dbReference type="InterPro" id="IPR016461">
    <property type="entry name" value="COMT-like"/>
</dbReference>
<name>A0ABQ3VKN3_9CHLR</name>
<dbReference type="Gene3D" id="3.40.50.150">
    <property type="entry name" value="Vaccinia Virus protein VP39"/>
    <property type="match status" value="1"/>
</dbReference>
<evidence type="ECO:0000256" key="3">
    <source>
        <dbReference type="ARBA" id="ARBA00022691"/>
    </source>
</evidence>
<dbReference type="PROSITE" id="PS51683">
    <property type="entry name" value="SAM_OMT_II"/>
    <property type="match status" value="1"/>
</dbReference>
<dbReference type="PANTHER" id="PTHR43712:SF2">
    <property type="entry name" value="O-METHYLTRANSFERASE CICE"/>
    <property type="match status" value="1"/>
</dbReference>
<dbReference type="Pfam" id="PF00891">
    <property type="entry name" value="Methyltransf_2"/>
    <property type="match status" value="1"/>
</dbReference>
<reference evidence="5 6" key="1">
    <citation type="journal article" date="2021" name="Int. J. Syst. Evol. Microbiol.">
        <title>Reticulibacter mediterranei gen. nov., sp. nov., within the new family Reticulibacteraceae fam. nov., and Ktedonospora formicarum gen. nov., sp. nov., Ktedonobacter robiniae sp. nov., Dictyobacter formicarum sp. nov. and Dictyobacter arantiisoli sp. nov., belonging to the class Ktedonobacteria.</title>
        <authorList>
            <person name="Yabe S."/>
            <person name="Zheng Y."/>
            <person name="Wang C.M."/>
            <person name="Sakai Y."/>
            <person name="Abe K."/>
            <person name="Yokota A."/>
            <person name="Donadio S."/>
            <person name="Cavaletti L."/>
            <person name="Monciardini P."/>
        </authorList>
    </citation>
    <scope>NUCLEOTIDE SEQUENCE [LARGE SCALE GENOMIC DNA]</scope>
    <source>
        <strain evidence="5 6">SOSP1-9</strain>
    </source>
</reference>
<sequence>MVDVGGGTGALLAEILRVRPEIEGILVDLPRTVARANAIMQAAGVGERVRLVGQSFFDPLPAGADLYLLKSILSDWPDREAKLILSRCAQAACPNNGRIVLLNGVSSDEKADPELLMMVLVGGKERTLTEFETLAKEASLKVQATGWLPSGRFAVECRPV</sequence>
<dbReference type="Proteomes" id="UP000635565">
    <property type="component" value="Unassembled WGS sequence"/>
</dbReference>
<dbReference type="PANTHER" id="PTHR43712">
    <property type="entry name" value="PUTATIVE (AFU_ORTHOLOGUE AFUA_4G14580)-RELATED"/>
    <property type="match status" value="1"/>
</dbReference>
<keyword evidence="3" id="KW-0949">S-adenosyl-L-methionine</keyword>
<keyword evidence="6" id="KW-1185">Reference proteome</keyword>
<evidence type="ECO:0000313" key="6">
    <source>
        <dbReference type="Proteomes" id="UP000635565"/>
    </source>
</evidence>
<dbReference type="CDD" id="cd02440">
    <property type="entry name" value="AdoMet_MTases"/>
    <property type="match status" value="1"/>
</dbReference>
<organism evidence="5 6">
    <name type="scientific">Dictyobacter formicarum</name>
    <dbReference type="NCBI Taxonomy" id="2778368"/>
    <lineage>
        <taxon>Bacteria</taxon>
        <taxon>Bacillati</taxon>
        <taxon>Chloroflexota</taxon>
        <taxon>Ktedonobacteria</taxon>
        <taxon>Ktedonobacterales</taxon>
        <taxon>Dictyobacteraceae</taxon>
        <taxon>Dictyobacter</taxon>
    </lineage>
</organism>
<evidence type="ECO:0000256" key="1">
    <source>
        <dbReference type="ARBA" id="ARBA00022603"/>
    </source>
</evidence>
<accession>A0ABQ3VKN3</accession>
<dbReference type="InterPro" id="IPR029063">
    <property type="entry name" value="SAM-dependent_MTases_sf"/>
</dbReference>
<protein>
    <recommendedName>
        <fullName evidence="4">O-methyltransferase C-terminal domain-containing protein</fullName>
    </recommendedName>
</protein>